<gene>
    <name evidence="1" type="ORF">K435DRAFT_809402</name>
</gene>
<organism evidence="1 2">
    <name type="scientific">Dendrothele bispora (strain CBS 962.96)</name>
    <dbReference type="NCBI Taxonomy" id="1314807"/>
    <lineage>
        <taxon>Eukaryota</taxon>
        <taxon>Fungi</taxon>
        <taxon>Dikarya</taxon>
        <taxon>Basidiomycota</taxon>
        <taxon>Agaricomycotina</taxon>
        <taxon>Agaricomycetes</taxon>
        <taxon>Agaricomycetidae</taxon>
        <taxon>Agaricales</taxon>
        <taxon>Agaricales incertae sedis</taxon>
        <taxon>Dendrothele</taxon>
    </lineage>
</organism>
<dbReference type="OrthoDB" id="2985972at2759"/>
<reference evidence="1 2" key="1">
    <citation type="journal article" date="2019" name="Nat. Ecol. Evol.">
        <title>Megaphylogeny resolves global patterns of mushroom evolution.</title>
        <authorList>
            <person name="Varga T."/>
            <person name="Krizsan K."/>
            <person name="Foldi C."/>
            <person name="Dima B."/>
            <person name="Sanchez-Garcia M."/>
            <person name="Sanchez-Ramirez S."/>
            <person name="Szollosi G.J."/>
            <person name="Szarkandi J.G."/>
            <person name="Papp V."/>
            <person name="Albert L."/>
            <person name="Andreopoulos W."/>
            <person name="Angelini C."/>
            <person name="Antonin V."/>
            <person name="Barry K.W."/>
            <person name="Bougher N.L."/>
            <person name="Buchanan P."/>
            <person name="Buyck B."/>
            <person name="Bense V."/>
            <person name="Catcheside P."/>
            <person name="Chovatia M."/>
            <person name="Cooper J."/>
            <person name="Damon W."/>
            <person name="Desjardin D."/>
            <person name="Finy P."/>
            <person name="Geml J."/>
            <person name="Haridas S."/>
            <person name="Hughes K."/>
            <person name="Justo A."/>
            <person name="Karasinski D."/>
            <person name="Kautmanova I."/>
            <person name="Kiss B."/>
            <person name="Kocsube S."/>
            <person name="Kotiranta H."/>
            <person name="LaButti K.M."/>
            <person name="Lechner B.E."/>
            <person name="Liimatainen K."/>
            <person name="Lipzen A."/>
            <person name="Lukacs Z."/>
            <person name="Mihaltcheva S."/>
            <person name="Morgado L.N."/>
            <person name="Niskanen T."/>
            <person name="Noordeloos M.E."/>
            <person name="Ohm R.A."/>
            <person name="Ortiz-Santana B."/>
            <person name="Ovrebo C."/>
            <person name="Racz N."/>
            <person name="Riley R."/>
            <person name="Savchenko A."/>
            <person name="Shiryaev A."/>
            <person name="Soop K."/>
            <person name="Spirin V."/>
            <person name="Szebenyi C."/>
            <person name="Tomsovsky M."/>
            <person name="Tulloss R.E."/>
            <person name="Uehling J."/>
            <person name="Grigoriev I.V."/>
            <person name="Vagvolgyi C."/>
            <person name="Papp T."/>
            <person name="Martin F.M."/>
            <person name="Miettinen O."/>
            <person name="Hibbett D.S."/>
            <person name="Nagy L.G."/>
        </authorList>
    </citation>
    <scope>NUCLEOTIDE SEQUENCE [LARGE SCALE GENOMIC DNA]</scope>
    <source>
        <strain evidence="1 2">CBS 962.96</strain>
    </source>
</reference>
<accession>A0A4S8KYS9</accession>
<evidence type="ECO:0000313" key="1">
    <source>
        <dbReference type="EMBL" id="THU81051.1"/>
    </source>
</evidence>
<dbReference type="AlphaFoldDB" id="A0A4S8KYS9"/>
<evidence type="ECO:0008006" key="3">
    <source>
        <dbReference type="Google" id="ProtNLM"/>
    </source>
</evidence>
<name>A0A4S8KYS9_DENBC</name>
<dbReference type="EMBL" id="ML179846">
    <property type="protein sequence ID" value="THU81051.1"/>
    <property type="molecule type" value="Genomic_DNA"/>
</dbReference>
<proteinExistence type="predicted"/>
<sequence>MALPEGCVKHPKYWFDDEGRILVFRAGNTLYRVTVSPLTLHSEFVRDLWELSKLPSMLDSKNCERLPQHPGDPGSVSNPIALPGISDDEFTVILDWVWHSPHQPPSFDARLLVALLTSARYLMMPELPPLSPVQIVHLATSVPVFDEDLLHPAVASLIQAGPEKLSAEDEEKLGARIVGIIAKAHVRILAERARLAQSMPTVGPSDECNVPRHERLCVPNFAKLWWNEVGRRLLNPDKPIPLDEVVNVVRRMVVICASCARSSI</sequence>
<keyword evidence="2" id="KW-1185">Reference proteome</keyword>
<evidence type="ECO:0000313" key="2">
    <source>
        <dbReference type="Proteomes" id="UP000297245"/>
    </source>
</evidence>
<protein>
    <recommendedName>
        <fullName evidence="3">BTB domain-containing protein</fullName>
    </recommendedName>
</protein>
<dbReference type="Proteomes" id="UP000297245">
    <property type="component" value="Unassembled WGS sequence"/>
</dbReference>